<protein>
    <submittedName>
        <fullName evidence="11">ATP-dependent DNA helicase RecG</fullName>
        <ecNumber evidence="11">3.6.4.12</ecNumber>
    </submittedName>
</protein>
<dbReference type="GO" id="GO:0016787">
    <property type="term" value="F:hydrolase activity"/>
    <property type="evidence" value="ECO:0007669"/>
    <property type="project" value="UniProtKB-KW"/>
</dbReference>
<dbReference type="InterPro" id="IPR047112">
    <property type="entry name" value="RecG/Mfd"/>
</dbReference>
<organism evidence="11">
    <name type="scientific">Pedococcus sp. KACC 23699</name>
    <dbReference type="NCBI Taxonomy" id="3149228"/>
    <lineage>
        <taxon>Bacteria</taxon>
        <taxon>Bacillati</taxon>
        <taxon>Actinomycetota</taxon>
        <taxon>Actinomycetes</taxon>
        <taxon>Micrococcales</taxon>
        <taxon>Intrasporangiaceae</taxon>
        <taxon>Pedococcus</taxon>
    </lineage>
</organism>
<dbReference type="EMBL" id="CP157483">
    <property type="protein sequence ID" value="XBO42657.1"/>
    <property type="molecule type" value="Genomic_DNA"/>
</dbReference>
<feature type="domain" description="Helicase C-terminal" evidence="10">
    <location>
        <begin position="526"/>
        <end position="686"/>
    </location>
</feature>
<dbReference type="AlphaFoldDB" id="A0AAU7JQZ9"/>
<evidence type="ECO:0000256" key="8">
    <source>
        <dbReference type="SAM" id="MobiDB-lite"/>
    </source>
</evidence>
<dbReference type="InterPro" id="IPR001650">
    <property type="entry name" value="Helicase_C-like"/>
</dbReference>
<dbReference type="InterPro" id="IPR027417">
    <property type="entry name" value="P-loop_NTPase"/>
</dbReference>
<sequence>MVDESTKLDKVLGARTAGTLAKHRNLVTVGDLLEFWPRRYLEHTSDLSDLHVGKYVVAVAEVKTSVTRRMQKRRGEMLNVTITDGRNDVDLAFFKAWGHKDVLLPGVRAVFAGEVGMYRGRWQLTHPAYQVVEGGLGTSATDRGPIPVYLQVKGLQNWSVAECVRIVFDHLEEVPDPLPATLRSRHGLPGRLEALRGIHVPAAFPEVQRARHRMRYEEALVLQTLLAQRRARQAADRTTARTPRTGGLLAAFDARLPFELTAGQREVGRTLAEEMARDVPMNRLLQGEVGSGKTIIALRAMLAAVDAGGQAALLAPTEVLAAQHHRSITAMLGDLAEGGLLGGSEIGTRVALLTGSQPTAARRENLLQAASGDAGIVIGTHALIQEKVQFQDLALAVVDEQHRFGVEQRDALREKGTQPPHVLVMTATPIPRTVTMTVFGDMETSTLSELPRGRSPIATHVVPSERGAWVQRTWERVAEEVRSGRQAYVVCPRIGDESGSAGSAVSADDEELPTTPVTANGARSLDVQDDDEDVEPADAEGSQQGGAAAPRELASVYAVEAALRENPALAGLSMAVLHGRMAPEDKDAVMAAFNAGEIQVLVSTTVIEVGVDVPNATVMVVVDADRFGVSQLHQLRGRVGRGRHAGLCLLMTSSETEASMERLEAVAGTTDGFELARLDLQLRGTGDVLSGKQSGGGRSGRAMGRGSFRFLSLVRDEEIILEARDDATALVARDPELTTHPELAAAVADRLDAEQAAFLERG</sequence>
<evidence type="ECO:0000313" key="11">
    <source>
        <dbReference type="EMBL" id="XBO42657.1"/>
    </source>
</evidence>
<evidence type="ECO:0000256" key="2">
    <source>
        <dbReference type="ARBA" id="ARBA00022763"/>
    </source>
</evidence>
<keyword evidence="3 11" id="KW-0378">Hydrolase</keyword>
<dbReference type="GO" id="GO:0005524">
    <property type="term" value="F:ATP binding"/>
    <property type="evidence" value="ECO:0007669"/>
    <property type="project" value="UniProtKB-KW"/>
</dbReference>
<evidence type="ECO:0000256" key="1">
    <source>
        <dbReference type="ARBA" id="ARBA00022741"/>
    </source>
</evidence>
<dbReference type="PROSITE" id="PS51192">
    <property type="entry name" value="HELICASE_ATP_BIND_1"/>
    <property type="match status" value="1"/>
</dbReference>
<dbReference type="Pfam" id="PF00270">
    <property type="entry name" value="DEAD"/>
    <property type="match status" value="1"/>
</dbReference>
<evidence type="ECO:0000256" key="6">
    <source>
        <dbReference type="ARBA" id="ARBA00023125"/>
    </source>
</evidence>
<dbReference type="Gene3D" id="3.40.50.300">
    <property type="entry name" value="P-loop containing nucleotide triphosphate hydrolases"/>
    <property type="match status" value="2"/>
</dbReference>
<dbReference type="SMART" id="SM00490">
    <property type="entry name" value="HELICc"/>
    <property type="match status" value="1"/>
</dbReference>
<feature type="domain" description="Helicase ATP-binding" evidence="9">
    <location>
        <begin position="274"/>
        <end position="447"/>
    </location>
</feature>
<evidence type="ECO:0000256" key="5">
    <source>
        <dbReference type="ARBA" id="ARBA00022840"/>
    </source>
</evidence>
<dbReference type="Gene3D" id="2.40.50.140">
    <property type="entry name" value="Nucleic acid-binding proteins"/>
    <property type="match status" value="1"/>
</dbReference>
<dbReference type="InterPro" id="IPR014001">
    <property type="entry name" value="Helicase_ATP-bd"/>
</dbReference>
<keyword evidence="6" id="KW-0238">DNA-binding</keyword>
<dbReference type="PANTHER" id="PTHR47964:SF1">
    <property type="entry name" value="ATP-DEPENDENT DNA HELICASE HOMOLOG RECG, CHLOROPLASTIC"/>
    <property type="match status" value="1"/>
</dbReference>
<evidence type="ECO:0000256" key="3">
    <source>
        <dbReference type="ARBA" id="ARBA00022801"/>
    </source>
</evidence>
<keyword evidence="1" id="KW-0547">Nucleotide-binding</keyword>
<keyword evidence="4 11" id="KW-0347">Helicase</keyword>
<evidence type="ECO:0000256" key="7">
    <source>
        <dbReference type="ARBA" id="ARBA00023204"/>
    </source>
</evidence>
<evidence type="ECO:0000256" key="4">
    <source>
        <dbReference type="ARBA" id="ARBA00022806"/>
    </source>
</evidence>
<proteinExistence type="predicted"/>
<dbReference type="SMART" id="SM00487">
    <property type="entry name" value="DEXDc"/>
    <property type="match status" value="1"/>
</dbReference>
<dbReference type="PANTHER" id="PTHR47964">
    <property type="entry name" value="ATP-DEPENDENT DNA HELICASE HOMOLOG RECG, CHLOROPLASTIC"/>
    <property type="match status" value="1"/>
</dbReference>
<dbReference type="Pfam" id="PF00271">
    <property type="entry name" value="Helicase_C"/>
    <property type="match status" value="1"/>
</dbReference>
<keyword evidence="7" id="KW-0234">DNA repair</keyword>
<name>A0AAU7JQZ9_9MICO</name>
<dbReference type="GO" id="GO:0003678">
    <property type="term" value="F:DNA helicase activity"/>
    <property type="evidence" value="ECO:0007669"/>
    <property type="project" value="UniProtKB-EC"/>
</dbReference>
<dbReference type="InterPro" id="IPR011545">
    <property type="entry name" value="DEAD/DEAH_box_helicase_dom"/>
</dbReference>
<dbReference type="SUPFAM" id="SSF52540">
    <property type="entry name" value="P-loop containing nucleoside triphosphate hydrolases"/>
    <property type="match status" value="2"/>
</dbReference>
<keyword evidence="2" id="KW-0227">DNA damage</keyword>
<feature type="compositionally biased region" description="Acidic residues" evidence="8">
    <location>
        <begin position="527"/>
        <end position="538"/>
    </location>
</feature>
<evidence type="ECO:0000259" key="9">
    <source>
        <dbReference type="PROSITE" id="PS51192"/>
    </source>
</evidence>
<dbReference type="CDD" id="cd04488">
    <property type="entry name" value="RecG_wedge_OBF"/>
    <property type="match status" value="1"/>
</dbReference>
<dbReference type="SUPFAM" id="SSF50249">
    <property type="entry name" value="Nucleic acid-binding proteins"/>
    <property type="match status" value="1"/>
</dbReference>
<keyword evidence="5" id="KW-0067">ATP-binding</keyword>
<dbReference type="PROSITE" id="PS51194">
    <property type="entry name" value="HELICASE_CTER"/>
    <property type="match status" value="1"/>
</dbReference>
<gene>
    <name evidence="11" type="ORF">ABEG17_13905</name>
</gene>
<dbReference type="CDD" id="cd17992">
    <property type="entry name" value="DEXHc_RecG"/>
    <property type="match status" value="1"/>
</dbReference>
<dbReference type="GO" id="GO:0006281">
    <property type="term" value="P:DNA repair"/>
    <property type="evidence" value="ECO:0007669"/>
    <property type="project" value="UniProtKB-KW"/>
</dbReference>
<feature type="region of interest" description="Disordered" evidence="8">
    <location>
        <begin position="498"/>
        <end position="550"/>
    </location>
</feature>
<dbReference type="GO" id="GO:0003677">
    <property type="term" value="F:DNA binding"/>
    <property type="evidence" value="ECO:0007669"/>
    <property type="project" value="UniProtKB-KW"/>
</dbReference>
<evidence type="ECO:0000259" key="10">
    <source>
        <dbReference type="PROSITE" id="PS51194"/>
    </source>
</evidence>
<reference evidence="11" key="1">
    <citation type="submission" date="2024-05" db="EMBL/GenBank/DDBJ databases">
        <authorList>
            <person name="Kim S."/>
            <person name="Heo J."/>
            <person name="Choi H."/>
            <person name="Choi Y."/>
            <person name="Kwon S.-W."/>
            <person name="Kim Y."/>
        </authorList>
    </citation>
    <scope>NUCLEOTIDE SEQUENCE</scope>
    <source>
        <strain evidence="11">KACC 23699</strain>
    </source>
</reference>
<dbReference type="InterPro" id="IPR012340">
    <property type="entry name" value="NA-bd_OB-fold"/>
</dbReference>
<accession>A0AAU7JQZ9</accession>
<dbReference type="RefSeq" id="WP_406830077.1">
    <property type="nucleotide sequence ID" value="NZ_CP157483.1"/>
</dbReference>
<dbReference type="EC" id="3.6.4.12" evidence="11"/>